<dbReference type="PANTHER" id="PTHR42785">
    <property type="entry name" value="DNA TOPOISOMERASE, TYPE IA, CORE"/>
    <property type="match status" value="1"/>
</dbReference>
<proteinExistence type="predicted"/>
<dbReference type="Proteomes" id="UP000631114">
    <property type="component" value="Unassembled WGS sequence"/>
</dbReference>
<reference evidence="1 2" key="1">
    <citation type="submission" date="2020-10" db="EMBL/GenBank/DDBJ databases">
        <title>The Coptis chinensis genome and diversification of protoberbering-type alkaloids.</title>
        <authorList>
            <person name="Wang B."/>
            <person name="Shu S."/>
            <person name="Song C."/>
            <person name="Liu Y."/>
        </authorList>
    </citation>
    <scope>NUCLEOTIDE SEQUENCE [LARGE SCALE GENOMIC DNA]</scope>
    <source>
        <strain evidence="1">HL-2020</strain>
        <tissue evidence="1">Leaf</tissue>
    </source>
</reference>
<dbReference type="GO" id="GO:0006281">
    <property type="term" value="P:DNA repair"/>
    <property type="evidence" value="ECO:0007669"/>
    <property type="project" value="InterPro"/>
</dbReference>
<dbReference type="SUPFAM" id="SSF56712">
    <property type="entry name" value="Prokaryotic type I DNA topoisomerase"/>
    <property type="match status" value="1"/>
</dbReference>
<dbReference type="InterPro" id="IPR000380">
    <property type="entry name" value="Topo_IA"/>
</dbReference>
<comment type="caution">
    <text evidence="1">The sequence shown here is derived from an EMBL/GenBank/DDBJ whole genome shotgun (WGS) entry which is preliminary data.</text>
</comment>
<protein>
    <submittedName>
        <fullName evidence="1">Uncharacterized protein</fullName>
    </submittedName>
</protein>
<dbReference type="OrthoDB" id="430051at2759"/>
<gene>
    <name evidence="1" type="ORF">IFM89_005380</name>
</gene>
<accession>A0A835IRJ2</accession>
<evidence type="ECO:0000313" key="1">
    <source>
        <dbReference type="EMBL" id="KAF9623795.1"/>
    </source>
</evidence>
<dbReference type="GO" id="GO:0003684">
    <property type="term" value="F:damaged DNA binding"/>
    <property type="evidence" value="ECO:0007669"/>
    <property type="project" value="InterPro"/>
</dbReference>
<sequence>MLKEGSRHETELNQLLHEWSQVGYKVTGSVFNVSVRAQREKLMEETSSVFNGKLNILKLKKKETPIKLLLHNLDESGHQDNPCTKKLLKLECKDRTSSAHSTNDSDSFKKFPSKSCPLKYGTAKIQEDALKLFNSGLREFLGSYRAETSGNQNNKWGVTSLSVTAGAGSFLGLRSTCSRVDFPGYQAVYKVKKLEELGIGMPSTYASTIKVLKVSAFLAHHFFEVTNYSFTADMETEVKW</sequence>
<dbReference type="AlphaFoldDB" id="A0A835IRJ2"/>
<name>A0A835IRJ2_9MAGN</name>
<dbReference type="InterPro" id="IPR023405">
    <property type="entry name" value="Topo_IA_core_domain"/>
</dbReference>
<organism evidence="1 2">
    <name type="scientific">Coptis chinensis</name>
    <dbReference type="NCBI Taxonomy" id="261450"/>
    <lineage>
        <taxon>Eukaryota</taxon>
        <taxon>Viridiplantae</taxon>
        <taxon>Streptophyta</taxon>
        <taxon>Embryophyta</taxon>
        <taxon>Tracheophyta</taxon>
        <taxon>Spermatophyta</taxon>
        <taxon>Magnoliopsida</taxon>
        <taxon>Ranunculales</taxon>
        <taxon>Ranunculaceae</taxon>
        <taxon>Coptidoideae</taxon>
        <taxon>Coptis</taxon>
    </lineage>
</organism>
<dbReference type="EMBL" id="JADFTS010000001">
    <property type="protein sequence ID" value="KAF9623795.1"/>
    <property type="molecule type" value="Genomic_DNA"/>
</dbReference>
<dbReference type="InterPro" id="IPR036775">
    <property type="entry name" value="DNA_pol_Y-fam_lit_finger_sf"/>
</dbReference>
<dbReference type="GO" id="GO:0003917">
    <property type="term" value="F:DNA topoisomerase type I (single strand cut, ATP-independent) activity"/>
    <property type="evidence" value="ECO:0007669"/>
    <property type="project" value="InterPro"/>
</dbReference>
<dbReference type="PANTHER" id="PTHR42785:SF1">
    <property type="entry name" value="DNA TOPOISOMERASE"/>
    <property type="match status" value="1"/>
</dbReference>
<evidence type="ECO:0000313" key="2">
    <source>
        <dbReference type="Proteomes" id="UP000631114"/>
    </source>
</evidence>
<dbReference type="Gene3D" id="3.30.1490.100">
    <property type="entry name" value="DNA polymerase, Y-family, little finger domain"/>
    <property type="match status" value="1"/>
</dbReference>
<keyword evidence="2" id="KW-1185">Reference proteome</keyword>
<dbReference type="GO" id="GO:0006265">
    <property type="term" value="P:DNA topological change"/>
    <property type="evidence" value="ECO:0007669"/>
    <property type="project" value="InterPro"/>
</dbReference>